<protein>
    <submittedName>
        <fullName evidence="2">Uncharacterized protein</fullName>
    </submittedName>
</protein>
<keyword evidence="1" id="KW-0812">Transmembrane</keyword>
<comment type="caution">
    <text evidence="2">The sequence shown here is derived from an EMBL/GenBank/DDBJ whole genome shotgun (WGS) entry which is preliminary data.</text>
</comment>
<dbReference type="RefSeq" id="WP_161254798.1">
    <property type="nucleotide sequence ID" value="NZ_WXEY01000002.1"/>
</dbReference>
<name>A0A845L750_9FIRM</name>
<feature type="transmembrane region" description="Helical" evidence="1">
    <location>
        <begin position="20"/>
        <end position="39"/>
    </location>
</feature>
<keyword evidence="1" id="KW-0472">Membrane</keyword>
<keyword evidence="3" id="KW-1185">Reference proteome</keyword>
<organism evidence="2 3">
    <name type="scientific">Heliomicrobium undosum</name>
    <dbReference type="NCBI Taxonomy" id="121734"/>
    <lineage>
        <taxon>Bacteria</taxon>
        <taxon>Bacillati</taxon>
        <taxon>Bacillota</taxon>
        <taxon>Clostridia</taxon>
        <taxon>Eubacteriales</taxon>
        <taxon>Heliobacteriaceae</taxon>
        <taxon>Heliomicrobium</taxon>
    </lineage>
</organism>
<dbReference type="AlphaFoldDB" id="A0A845L750"/>
<sequence length="49" mass="5805">MWERDKTLVHDTGFEFGHAGWFAFHAVAIPTMMYIGSVLTSRKKRHRFH</sequence>
<dbReference type="Proteomes" id="UP000463470">
    <property type="component" value="Unassembled WGS sequence"/>
</dbReference>
<keyword evidence="1" id="KW-1133">Transmembrane helix</keyword>
<evidence type="ECO:0000256" key="1">
    <source>
        <dbReference type="SAM" id="Phobius"/>
    </source>
</evidence>
<gene>
    <name evidence="2" type="ORF">GTO91_03325</name>
</gene>
<evidence type="ECO:0000313" key="3">
    <source>
        <dbReference type="Proteomes" id="UP000463470"/>
    </source>
</evidence>
<accession>A0A845L750</accession>
<reference evidence="2 3" key="1">
    <citation type="submission" date="2020-01" db="EMBL/GenBank/DDBJ databases">
        <title>Whole-genome sequence of Heliobacterium undosum DSM 13378.</title>
        <authorList>
            <person name="Kyndt J.A."/>
            <person name="Meyer T.E."/>
        </authorList>
    </citation>
    <scope>NUCLEOTIDE SEQUENCE [LARGE SCALE GENOMIC DNA]</scope>
    <source>
        <strain evidence="2 3">DSM 13378</strain>
    </source>
</reference>
<dbReference type="OrthoDB" id="2086028at2"/>
<evidence type="ECO:0000313" key="2">
    <source>
        <dbReference type="EMBL" id="MZP28741.1"/>
    </source>
</evidence>
<proteinExistence type="predicted"/>
<dbReference type="EMBL" id="WXEY01000002">
    <property type="protein sequence ID" value="MZP28741.1"/>
    <property type="molecule type" value="Genomic_DNA"/>
</dbReference>